<keyword evidence="2" id="KW-1185">Reference proteome</keyword>
<organism evidence="1 2">
    <name type="scientific">Quadrisphaera granulorum</name>
    <dbReference type="NCBI Taxonomy" id="317664"/>
    <lineage>
        <taxon>Bacteria</taxon>
        <taxon>Bacillati</taxon>
        <taxon>Actinomycetota</taxon>
        <taxon>Actinomycetes</taxon>
        <taxon>Kineosporiales</taxon>
        <taxon>Kineosporiaceae</taxon>
        <taxon>Quadrisphaera</taxon>
    </lineage>
</organism>
<gene>
    <name evidence="1" type="ORF">BXY45_13349</name>
</gene>
<name>A0A315ZTG9_9ACTN</name>
<dbReference type="AlphaFoldDB" id="A0A315ZTG9"/>
<dbReference type="Pfam" id="PF24716">
    <property type="entry name" value="WapI"/>
    <property type="match status" value="1"/>
</dbReference>
<reference evidence="1 2" key="1">
    <citation type="submission" date="2018-03" db="EMBL/GenBank/DDBJ databases">
        <title>Genomic Encyclopedia of Archaeal and Bacterial Type Strains, Phase II (KMG-II): from individual species to whole genera.</title>
        <authorList>
            <person name="Goeker M."/>
        </authorList>
    </citation>
    <scope>NUCLEOTIDE SEQUENCE [LARGE SCALE GENOMIC DNA]</scope>
    <source>
        <strain evidence="1 2">DSM 44889</strain>
    </source>
</reference>
<accession>A0A315ZTG9</accession>
<sequence>MVERGGAGGAASVPWQHLFRGGHDADVILRGDDGAEVELRLAGYQFPDATVDDDGDEWDANWLLVAGRVRTARGTEWSFVDPALTTWEVAEVADWWERAGRGQVAPATAWEDDDGGGDEADGDSVPFWWDVLQDRGWLVFLEPCLSLGVGPDAARGGDEASAVEPGKFRILVGLGAEWAPPPFPEQAHDWCCVELRLTQQQLYRAAADLREELATYPRR</sequence>
<protein>
    <submittedName>
        <fullName evidence="1">Uncharacterized protein</fullName>
    </submittedName>
</protein>
<evidence type="ECO:0000313" key="2">
    <source>
        <dbReference type="Proteomes" id="UP000245469"/>
    </source>
</evidence>
<dbReference type="EMBL" id="QGDQ01000033">
    <property type="protein sequence ID" value="PWJ48024.1"/>
    <property type="molecule type" value="Genomic_DNA"/>
</dbReference>
<evidence type="ECO:0000313" key="1">
    <source>
        <dbReference type="EMBL" id="PWJ48024.1"/>
    </source>
</evidence>
<dbReference type="Proteomes" id="UP000245469">
    <property type="component" value="Unassembled WGS sequence"/>
</dbReference>
<comment type="caution">
    <text evidence="1">The sequence shown here is derived from an EMBL/GenBank/DDBJ whole genome shotgun (WGS) entry which is preliminary data.</text>
</comment>
<dbReference type="InterPro" id="IPR056510">
    <property type="entry name" value="WapI"/>
</dbReference>
<proteinExistence type="predicted"/>